<keyword evidence="3" id="KW-1185">Reference proteome</keyword>
<accession>A0A9W9KH68</accession>
<comment type="caution">
    <text evidence="2">The sequence shown here is derived from an EMBL/GenBank/DDBJ whole genome shotgun (WGS) entry which is preliminary data.</text>
</comment>
<sequence length="460" mass="51104">MAIENTPLSTCNVSTPSTISLPDTETSKPVLLEPYHVDLLPEYGYLSQEFLISGVAHGESFCTRLLLRRPADISKFSGFVVEEPSHLWGGTSIWRHINRWLMRNEFLEGHAWLEVDSQAPSAIGKIKNVDPERYEQMHFIAGPTSDEFAENIPFVTDVSKETLTETYNAFKAKWWPATLQSPEILAAASYALRSGQLGIKADWVVLSGLSQTGGVTRRFITHWSHLRLPDGSYPFEGYIPCQSGGAALPDCASAKIIELLGESEFPSVRLPCGVSGQVDGISHRRPDSDGFRLYEIAGMAHRESRYASAIDLKRWSVADLKGAKWSTFANSFIYHAVFDSMFKWVSGNMLPPASSYIEVIGETDEIKRDDHGNAMGGVRTLHTDAPLSRLVAATPKGRPNWYWGSEWTFTEDKLRSIYGSIESYRLQAGAAISNQVHSGFLLAADAEVLRRETVEMVSFS</sequence>
<dbReference type="Proteomes" id="UP001149165">
    <property type="component" value="Unassembled WGS sequence"/>
</dbReference>
<evidence type="ECO:0000313" key="2">
    <source>
        <dbReference type="EMBL" id="KAJ5106394.1"/>
    </source>
</evidence>
<proteinExistence type="predicted"/>
<gene>
    <name evidence="2" type="ORF">N7456_003069</name>
</gene>
<dbReference type="Pfam" id="PF20091">
    <property type="entry name" value="Abhydrolase_10"/>
    <property type="match status" value="1"/>
</dbReference>
<dbReference type="AlphaFoldDB" id="A0A9W9KH68"/>
<dbReference type="OrthoDB" id="30881at2759"/>
<dbReference type="EMBL" id="JAPQKH010000003">
    <property type="protein sequence ID" value="KAJ5106394.1"/>
    <property type="molecule type" value="Genomic_DNA"/>
</dbReference>
<evidence type="ECO:0000259" key="1">
    <source>
        <dbReference type="Pfam" id="PF20091"/>
    </source>
</evidence>
<reference evidence="2" key="2">
    <citation type="journal article" date="2023" name="IMA Fungus">
        <title>Comparative genomic study of the Penicillium genus elucidates a diverse pangenome and 15 lateral gene transfer events.</title>
        <authorList>
            <person name="Petersen C."/>
            <person name="Sorensen T."/>
            <person name="Nielsen M.R."/>
            <person name="Sondergaard T.E."/>
            <person name="Sorensen J.L."/>
            <person name="Fitzpatrick D.A."/>
            <person name="Frisvad J.C."/>
            <person name="Nielsen K.L."/>
        </authorList>
    </citation>
    <scope>NUCLEOTIDE SEQUENCE</scope>
    <source>
        <strain evidence="2">IBT 30069</strain>
    </source>
</reference>
<protein>
    <recommendedName>
        <fullName evidence="1">Alpha/beta hydrolase domain-containing protein</fullName>
    </recommendedName>
</protein>
<dbReference type="InterPro" id="IPR045394">
    <property type="entry name" value="Abhydrolase_dom"/>
</dbReference>
<name>A0A9W9KH68_9EURO</name>
<reference evidence="2" key="1">
    <citation type="submission" date="2022-11" db="EMBL/GenBank/DDBJ databases">
        <authorList>
            <person name="Petersen C."/>
        </authorList>
    </citation>
    <scope>NUCLEOTIDE SEQUENCE</scope>
    <source>
        <strain evidence="2">IBT 30069</strain>
    </source>
</reference>
<organism evidence="2 3">
    <name type="scientific">Penicillium angulare</name>
    <dbReference type="NCBI Taxonomy" id="116970"/>
    <lineage>
        <taxon>Eukaryota</taxon>
        <taxon>Fungi</taxon>
        <taxon>Dikarya</taxon>
        <taxon>Ascomycota</taxon>
        <taxon>Pezizomycotina</taxon>
        <taxon>Eurotiomycetes</taxon>
        <taxon>Eurotiomycetidae</taxon>
        <taxon>Eurotiales</taxon>
        <taxon>Aspergillaceae</taxon>
        <taxon>Penicillium</taxon>
    </lineage>
</organism>
<feature type="domain" description="Alpha/beta hydrolase" evidence="1">
    <location>
        <begin position="21"/>
        <end position="449"/>
    </location>
</feature>
<evidence type="ECO:0000313" key="3">
    <source>
        <dbReference type="Proteomes" id="UP001149165"/>
    </source>
</evidence>